<dbReference type="PROSITE" id="PS50886">
    <property type="entry name" value="TRBD"/>
    <property type="match status" value="1"/>
</dbReference>
<dbReference type="GO" id="GO:0000287">
    <property type="term" value="F:magnesium ion binding"/>
    <property type="evidence" value="ECO:0007669"/>
    <property type="project" value="UniProtKB-UniRule"/>
</dbReference>
<dbReference type="InterPro" id="IPR045864">
    <property type="entry name" value="aa-tRNA-synth_II/BPL/LPL"/>
</dbReference>
<dbReference type="InterPro" id="IPR009061">
    <property type="entry name" value="DNA-bd_dom_put_sf"/>
</dbReference>
<keyword evidence="13 15" id="KW-0030">Aminoacyl-tRNA synthetase</keyword>
<dbReference type="GO" id="GO:0005524">
    <property type="term" value="F:ATP binding"/>
    <property type="evidence" value="ECO:0007669"/>
    <property type="project" value="UniProtKB-UniRule"/>
</dbReference>
<dbReference type="SUPFAM" id="SSF56037">
    <property type="entry name" value="PheT/TilS domain"/>
    <property type="match status" value="1"/>
</dbReference>
<dbReference type="Pfam" id="PF03147">
    <property type="entry name" value="FDX-ACB"/>
    <property type="match status" value="1"/>
</dbReference>
<dbReference type="Gene3D" id="2.40.50.140">
    <property type="entry name" value="Nucleic acid-binding proteins"/>
    <property type="match status" value="1"/>
</dbReference>
<feature type="domain" description="B5" evidence="19">
    <location>
        <begin position="409"/>
        <end position="484"/>
    </location>
</feature>
<dbReference type="Pfam" id="PF03484">
    <property type="entry name" value="B5"/>
    <property type="match status" value="1"/>
</dbReference>
<keyword evidence="11 16" id="KW-0694">RNA-binding</keyword>
<dbReference type="InterPro" id="IPR020825">
    <property type="entry name" value="Phe-tRNA_synthase-like_B3/B4"/>
</dbReference>
<dbReference type="PANTHER" id="PTHR10947">
    <property type="entry name" value="PHENYLALANYL-TRNA SYNTHETASE BETA CHAIN AND LEUCINE-RICH REPEAT-CONTAINING PROTEIN 47"/>
    <property type="match status" value="1"/>
</dbReference>
<comment type="caution">
    <text evidence="20">The sequence shown here is derived from an EMBL/GenBank/DDBJ whole genome shotgun (WGS) entry which is preliminary data.</text>
</comment>
<feature type="binding site" evidence="15">
    <location>
        <position position="462"/>
    </location>
    <ligand>
        <name>Mg(2+)</name>
        <dbReference type="ChEBI" id="CHEBI:18420"/>
        <note>shared with alpha subunit</note>
    </ligand>
</feature>
<dbReference type="InterPro" id="IPR036690">
    <property type="entry name" value="Fdx_antiC-bd_sf"/>
</dbReference>
<dbReference type="Pfam" id="PF17759">
    <property type="entry name" value="tRNA_synthFbeta"/>
    <property type="match status" value="1"/>
</dbReference>
<dbReference type="FunFam" id="3.30.56.10:FF:000002">
    <property type="entry name" value="Phenylalanine--tRNA ligase beta subunit"/>
    <property type="match status" value="1"/>
</dbReference>
<dbReference type="GO" id="GO:0140096">
    <property type="term" value="F:catalytic activity, acting on a protein"/>
    <property type="evidence" value="ECO:0007669"/>
    <property type="project" value="UniProtKB-ARBA"/>
</dbReference>
<evidence type="ECO:0000256" key="3">
    <source>
        <dbReference type="ARBA" id="ARBA00011209"/>
    </source>
</evidence>
<keyword evidence="4 15" id="KW-0963">Cytoplasm</keyword>
<dbReference type="NCBIfam" id="TIGR00472">
    <property type="entry name" value="pheT_bact"/>
    <property type="match status" value="1"/>
</dbReference>
<proteinExistence type="inferred from homology"/>
<dbReference type="InterPro" id="IPR002547">
    <property type="entry name" value="tRNA-bd_dom"/>
</dbReference>
<evidence type="ECO:0000259" key="19">
    <source>
        <dbReference type="PROSITE" id="PS51483"/>
    </source>
</evidence>
<dbReference type="GO" id="GO:0004826">
    <property type="term" value="F:phenylalanine-tRNA ligase activity"/>
    <property type="evidence" value="ECO:0007669"/>
    <property type="project" value="UniProtKB-UniRule"/>
</dbReference>
<keyword evidence="12 15" id="KW-0648">Protein biosynthesis</keyword>
<keyword evidence="8 15" id="KW-0547">Nucleotide-binding</keyword>
<comment type="cofactor">
    <cofactor evidence="15">
        <name>Mg(2+)</name>
        <dbReference type="ChEBI" id="CHEBI:18420"/>
    </cofactor>
    <text evidence="15">Binds 2 magnesium ions per tetramer.</text>
</comment>
<evidence type="ECO:0000256" key="11">
    <source>
        <dbReference type="ARBA" id="ARBA00022884"/>
    </source>
</evidence>
<dbReference type="GO" id="GO:0000049">
    <property type="term" value="F:tRNA binding"/>
    <property type="evidence" value="ECO:0007669"/>
    <property type="project" value="UniProtKB-UniRule"/>
</dbReference>
<dbReference type="InterPro" id="IPR005121">
    <property type="entry name" value="Fdx_antiC-bd"/>
</dbReference>
<evidence type="ECO:0000256" key="15">
    <source>
        <dbReference type="HAMAP-Rule" id="MF_00283"/>
    </source>
</evidence>
<keyword evidence="7 15" id="KW-0479">Metal-binding</keyword>
<evidence type="ECO:0000256" key="13">
    <source>
        <dbReference type="ARBA" id="ARBA00023146"/>
    </source>
</evidence>
<dbReference type="GO" id="GO:0009328">
    <property type="term" value="C:phenylalanine-tRNA ligase complex"/>
    <property type="evidence" value="ECO:0007669"/>
    <property type="project" value="TreeGrafter"/>
</dbReference>
<gene>
    <name evidence="15 20" type="primary">pheT</name>
    <name evidence="20" type="ORF">H9808_07120</name>
</gene>
<evidence type="ECO:0000256" key="7">
    <source>
        <dbReference type="ARBA" id="ARBA00022723"/>
    </source>
</evidence>
<dbReference type="GO" id="GO:0006432">
    <property type="term" value="P:phenylalanyl-tRNA aminoacylation"/>
    <property type="evidence" value="ECO:0007669"/>
    <property type="project" value="UniProtKB-UniRule"/>
</dbReference>
<dbReference type="InterPro" id="IPR005146">
    <property type="entry name" value="B3/B4_tRNA-bd"/>
</dbReference>
<evidence type="ECO:0000256" key="6">
    <source>
        <dbReference type="ARBA" id="ARBA00022598"/>
    </source>
</evidence>
<feature type="binding site" evidence="15">
    <location>
        <position position="472"/>
    </location>
    <ligand>
        <name>Mg(2+)</name>
        <dbReference type="ChEBI" id="CHEBI:18420"/>
        <note>shared with alpha subunit</note>
    </ligand>
</feature>
<feature type="binding site" evidence="15">
    <location>
        <position position="471"/>
    </location>
    <ligand>
        <name>Mg(2+)</name>
        <dbReference type="ChEBI" id="CHEBI:18420"/>
        <note>shared with alpha subunit</note>
    </ligand>
</feature>
<comment type="subcellular location">
    <subcellularLocation>
        <location evidence="1 15">Cytoplasm</location>
    </subcellularLocation>
</comment>
<evidence type="ECO:0000256" key="4">
    <source>
        <dbReference type="ARBA" id="ARBA00022490"/>
    </source>
</evidence>
<dbReference type="SMART" id="SM00896">
    <property type="entry name" value="FDX-ACB"/>
    <property type="match status" value="1"/>
</dbReference>
<keyword evidence="6 15" id="KW-0436">Ligase</keyword>
<dbReference type="CDD" id="cd00769">
    <property type="entry name" value="PheRS_beta_core"/>
    <property type="match status" value="1"/>
</dbReference>
<dbReference type="GO" id="GO:0016740">
    <property type="term" value="F:transferase activity"/>
    <property type="evidence" value="ECO:0007669"/>
    <property type="project" value="UniProtKB-ARBA"/>
</dbReference>
<dbReference type="FunFam" id="3.30.930.10:FF:000022">
    <property type="entry name" value="Phenylalanine--tRNA ligase beta subunit"/>
    <property type="match status" value="1"/>
</dbReference>
<protein>
    <recommendedName>
        <fullName evidence="15">Phenylalanine--tRNA ligase beta subunit</fullName>
        <ecNumber evidence="15">6.1.1.20</ecNumber>
    </recommendedName>
    <alternativeName>
        <fullName evidence="15">Phenylalanyl-tRNA synthetase beta subunit</fullName>
        <shortName evidence="15">PheRS</shortName>
    </alternativeName>
</protein>
<dbReference type="NCBIfam" id="NF045760">
    <property type="entry name" value="YtpR"/>
    <property type="match status" value="1"/>
</dbReference>
<dbReference type="Pfam" id="PF03483">
    <property type="entry name" value="B3_4"/>
    <property type="match status" value="1"/>
</dbReference>
<dbReference type="PANTHER" id="PTHR10947:SF0">
    <property type="entry name" value="PHENYLALANINE--TRNA LIGASE BETA SUBUNIT"/>
    <property type="match status" value="1"/>
</dbReference>
<dbReference type="InterPro" id="IPR045060">
    <property type="entry name" value="Phe-tRNA-ligase_IIc_bsu"/>
</dbReference>
<evidence type="ECO:0000313" key="20">
    <source>
        <dbReference type="EMBL" id="HIZ71514.1"/>
    </source>
</evidence>
<feature type="binding site" evidence="15">
    <location>
        <position position="468"/>
    </location>
    <ligand>
        <name>Mg(2+)</name>
        <dbReference type="ChEBI" id="CHEBI:18420"/>
        <note>shared with alpha subunit</note>
    </ligand>
</feature>
<reference evidence="20" key="2">
    <citation type="submission" date="2021-04" db="EMBL/GenBank/DDBJ databases">
        <authorList>
            <person name="Gilroy R."/>
        </authorList>
    </citation>
    <scope>NUCLEOTIDE SEQUENCE</scope>
    <source>
        <strain evidence="20">CHK169-4300</strain>
    </source>
</reference>
<dbReference type="InterPro" id="IPR005147">
    <property type="entry name" value="tRNA_synthase_B5-dom"/>
</dbReference>
<feature type="domain" description="FDX-ACB" evidence="18">
    <location>
        <begin position="709"/>
        <end position="802"/>
    </location>
</feature>
<comment type="catalytic activity">
    <reaction evidence="14 15">
        <text>tRNA(Phe) + L-phenylalanine + ATP = L-phenylalanyl-tRNA(Phe) + AMP + diphosphate + H(+)</text>
        <dbReference type="Rhea" id="RHEA:19413"/>
        <dbReference type="Rhea" id="RHEA-COMP:9668"/>
        <dbReference type="Rhea" id="RHEA-COMP:9699"/>
        <dbReference type="ChEBI" id="CHEBI:15378"/>
        <dbReference type="ChEBI" id="CHEBI:30616"/>
        <dbReference type="ChEBI" id="CHEBI:33019"/>
        <dbReference type="ChEBI" id="CHEBI:58095"/>
        <dbReference type="ChEBI" id="CHEBI:78442"/>
        <dbReference type="ChEBI" id="CHEBI:78531"/>
        <dbReference type="ChEBI" id="CHEBI:456215"/>
        <dbReference type="EC" id="6.1.1.20"/>
    </reaction>
</comment>
<dbReference type="InterPro" id="IPR004532">
    <property type="entry name" value="Phe-tRNA-ligase_IIc_bsu_bact"/>
</dbReference>
<dbReference type="Pfam" id="PF01588">
    <property type="entry name" value="tRNA_bind"/>
    <property type="match status" value="1"/>
</dbReference>
<comment type="similarity">
    <text evidence="2 15">Belongs to the phenylalanyl-tRNA synthetase beta subunit family. Type 1 subfamily.</text>
</comment>
<evidence type="ECO:0000256" key="8">
    <source>
        <dbReference type="ARBA" id="ARBA00022741"/>
    </source>
</evidence>
<dbReference type="Gene3D" id="3.50.40.10">
    <property type="entry name" value="Phenylalanyl-trna Synthetase, Chain B, domain 3"/>
    <property type="match status" value="1"/>
</dbReference>
<feature type="domain" description="TRNA-binding" evidence="17">
    <location>
        <begin position="40"/>
        <end position="154"/>
    </location>
</feature>
<organism evidence="20 21">
    <name type="scientific">Candidatus Atopostipes pullistercoris</name>
    <dbReference type="NCBI Taxonomy" id="2838467"/>
    <lineage>
        <taxon>Bacteria</taxon>
        <taxon>Bacillati</taxon>
        <taxon>Bacillota</taxon>
        <taxon>Bacilli</taxon>
        <taxon>Lactobacillales</taxon>
        <taxon>Carnobacteriaceae</taxon>
        <taxon>Atopostipes</taxon>
    </lineage>
</organism>
<dbReference type="Gene3D" id="3.30.70.380">
    <property type="entry name" value="Ferrodoxin-fold anticodon-binding domain"/>
    <property type="match status" value="1"/>
</dbReference>
<dbReference type="PROSITE" id="PS51447">
    <property type="entry name" value="FDX_ACB"/>
    <property type="match status" value="1"/>
</dbReference>
<dbReference type="Proteomes" id="UP000824106">
    <property type="component" value="Unassembled WGS sequence"/>
</dbReference>
<comment type="subunit">
    <text evidence="3 15">Tetramer of two alpha and two beta subunits.</text>
</comment>
<keyword evidence="5 16" id="KW-0820">tRNA-binding</keyword>
<dbReference type="SMART" id="SM00873">
    <property type="entry name" value="B3_4"/>
    <property type="match status" value="1"/>
</dbReference>
<dbReference type="EC" id="6.1.1.20" evidence="15"/>
<evidence type="ECO:0000256" key="16">
    <source>
        <dbReference type="PROSITE-ProRule" id="PRU00209"/>
    </source>
</evidence>
<evidence type="ECO:0000256" key="2">
    <source>
        <dbReference type="ARBA" id="ARBA00008653"/>
    </source>
</evidence>
<evidence type="ECO:0000259" key="17">
    <source>
        <dbReference type="PROSITE" id="PS50886"/>
    </source>
</evidence>
<dbReference type="InterPro" id="IPR012340">
    <property type="entry name" value="NA-bd_OB-fold"/>
</dbReference>
<dbReference type="SMART" id="SM00874">
    <property type="entry name" value="B5"/>
    <property type="match status" value="1"/>
</dbReference>
<dbReference type="Gene3D" id="3.30.56.10">
    <property type="match status" value="2"/>
</dbReference>
<dbReference type="SUPFAM" id="SSF54991">
    <property type="entry name" value="Anticodon-binding domain of PheRS"/>
    <property type="match status" value="1"/>
</dbReference>
<evidence type="ECO:0000313" key="21">
    <source>
        <dbReference type="Proteomes" id="UP000824106"/>
    </source>
</evidence>
<dbReference type="EMBL" id="DXAZ01000117">
    <property type="protein sequence ID" value="HIZ71514.1"/>
    <property type="molecule type" value="Genomic_DNA"/>
</dbReference>
<evidence type="ECO:0000256" key="14">
    <source>
        <dbReference type="ARBA" id="ARBA00049255"/>
    </source>
</evidence>
<dbReference type="PROSITE" id="PS51483">
    <property type="entry name" value="B5"/>
    <property type="match status" value="1"/>
</dbReference>
<dbReference type="SUPFAM" id="SSF50249">
    <property type="entry name" value="Nucleic acid-binding proteins"/>
    <property type="match status" value="1"/>
</dbReference>
<dbReference type="FunFam" id="3.30.70.380:FF:000001">
    <property type="entry name" value="Phenylalanine--tRNA ligase beta subunit"/>
    <property type="match status" value="1"/>
</dbReference>
<sequence length="802" mass="89058">MLVSFNWLKEYVDLSNITPEELGEKFTLGGLEVETIQNLGEGLNHLVVGEVETCEPLEGSDHLKKTTVNVGDEILPIVCGAPNVAAGQKVVVAKVGATLPGDFKIKKAKLMGEDSEGMIVSLDELGFSDSIIPKNAEDGIYLLNKEAQIGADARAYLGLDDAIIEFDLTPNRADALSMRGVAYEVGALLDQVPTFEEIKLQENEHEKVEDYVSVSVENTEDTLDYRMRIVKDVKIGESPLWMQHKLMHAGIRPIDLVVDITNYVMLEFGQPLHAFDYDKLNSKKIHVRRAHSGEELVTLDGRNHVLTQENLVITNGEKAVALAGVMGGQNSQITEKTQTIAIEAAVFNPVLTRRTANRLNLRSESSNRFEKGINIATVQEAADLAAKLMVELGGGTIVSGTSESTHTTTKDVTITTTVKRVNGLIGSSLTAFEISKILDRLGFNHSIEENRMEVTIPPRRWDIEIAEDLIEEIARIYGYNNIPITLPVTESTPGELTTEQKTTRLIREILEGNGLQEAVSYSLTLPKKASRYAITKGEIVHLQNPMSKERVSLRQNIVSGLIDDATYNVTHQVSDIALYEIGHVFYQEGDEHLVEYSHVAGLLTGQAQKDWFGQKTPIDFYTAKGLVENLLSSFSFSEEISYQAMTEREGMHPGRTADIYIDEQLVGYVGQIHPTIAKDSDLADTFVFELSIDQLVNAKKAAIEYKALNRYPGSSRDIALLVDEDITHAELEAVISENGGKWLQKIQLFDLYEGDHIEEGKKSMAYSLYYANPNATLKEDEVNNDFKRVQKALIDRFNVEIR</sequence>
<evidence type="ECO:0000256" key="1">
    <source>
        <dbReference type="ARBA" id="ARBA00004496"/>
    </source>
</evidence>
<evidence type="ECO:0000256" key="12">
    <source>
        <dbReference type="ARBA" id="ARBA00022917"/>
    </source>
</evidence>
<dbReference type="Gene3D" id="3.30.930.10">
    <property type="entry name" value="Bira Bifunctional Protein, Domain 2"/>
    <property type="match status" value="1"/>
</dbReference>
<dbReference type="AlphaFoldDB" id="A0A9D2JZC8"/>
<evidence type="ECO:0000256" key="9">
    <source>
        <dbReference type="ARBA" id="ARBA00022840"/>
    </source>
</evidence>
<dbReference type="SUPFAM" id="SSF46955">
    <property type="entry name" value="Putative DNA-binding domain"/>
    <property type="match status" value="1"/>
</dbReference>
<dbReference type="InterPro" id="IPR041616">
    <property type="entry name" value="PheRS_beta_core"/>
</dbReference>
<dbReference type="InterPro" id="IPR033714">
    <property type="entry name" value="tRNA_bind_bactPheRS"/>
</dbReference>
<evidence type="ECO:0000259" key="18">
    <source>
        <dbReference type="PROSITE" id="PS51447"/>
    </source>
</evidence>
<dbReference type="FunFam" id="3.50.40.10:FF:000001">
    <property type="entry name" value="Phenylalanine--tRNA ligase beta subunit"/>
    <property type="match status" value="1"/>
</dbReference>
<reference evidence="20" key="1">
    <citation type="journal article" date="2021" name="PeerJ">
        <title>Extensive microbial diversity within the chicken gut microbiome revealed by metagenomics and culture.</title>
        <authorList>
            <person name="Gilroy R."/>
            <person name="Ravi A."/>
            <person name="Getino M."/>
            <person name="Pursley I."/>
            <person name="Horton D.L."/>
            <person name="Alikhan N.F."/>
            <person name="Baker D."/>
            <person name="Gharbi K."/>
            <person name="Hall N."/>
            <person name="Watson M."/>
            <person name="Adriaenssens E.M."/>
            <person name="Foster-Nyarko E."/>
            <person name="Jarju S."/>
            <person name="Secka A."/>
            <person name="Antonio M."/>
            <person name="Oren A."/>
            <person name="Chaudhuri R.R."/>
            <person name="La Ragione R."/>
            <person name="Hildebrand F."/>
            <person name="Pallen M.J."/>
        </authorList>
    </citation>
    <scope>NUCLEOTIDE SEQUENCE</scope>
    <source>
        <strain evidence="20">CHK169-4300</strain>
    </source>
</reference>
<evidence type="ECO:0000256" key="10">
    <source>
        <dbReference type="ARBA" id="ARBA00022842"/>
    </source>
</evidence>
<accession>A0A9D2JZC8</accession>
<dbReference type="FunFam" id="2.40.50.140:FF:000045">
    <property type="entry name" value="Phenylalanine--tRNA ligase beta subunit"/>
    <property type="match status" value="1"/>
</dbReference>
<dbReference type="HAMAP" id="MF_00283">
    <property type="entry name" value="Phe_tRNA_synth_beta1"/>
    <property type="match status" value="1"/>
</dbReference>
<keyword evidence="9 15" id="KW-0067">ATP-binding</keyword>
<name>A0A9D2JZC8_9LACT</name>
<keyword evidence="10 15" id="KW-0460">Magnesium</keyword>
<dbReference type="CDD" id="cd02796">
    <property type="entry name" value="tRNA_bind_bactPheRS"/>
    <property type="match status" value="1"/>
</dbReference>
<evidence type="ECO:0000256" key="5">
    <source>
        <dbReference type="ARBA" id="ARBA00022555"/>
    </source>
</evidence>
<dbReference type="SUPFAM" id="SSF55681">
    <property type="entry name" value="Class II aaRS and biotin synthetases"/>
    <property type="match status" value="1"/>
</dbReference>